<dbReference type="SUPFAM" id="SSF52490">
    <property type="entry name" value="Tubulin nucleotide-binding domain-like"/>
    <property type="match status" value="1"/>
</dbReference>
<dbReference type="SMART" id="SM00865">
    <property type="entry name" value="Tubulin_C"/>
    <property type="match status" value="1"/>
</dbReference>
<comment type="function">
    <text evidence="1">Tubulin is the major constituent of microtubules. The gamma chain is found at microtubule organizing centers (MTOC) such as the spindle poles, suggesting that it is involved in the minus-end nucleation of microtubule assembly.</text>
</comment>
<evidence type="ECO:0000256" key="6">
    <source>
        <dbReference type="ARBA" id="ARBA00022741"/>
    </source>
</evidence>
<dbReference type="GO" id="GO:0009624">
    <property type="term" value="P:response to nematode"/>
    <property type="evidence" value="ECO:0007669"/>
    <property type="project" value="UniProtKB-ARBA"/>
</dbReference>
<evidence type="ECO:0000256" key="2">
    <source>
        <dbReference type="ARBA" id="ARBA00004267"/>
    </source>
</evidence>
<organism evidence="12">
    <name type="scientific">Tetraselmis sp. GSL018</name>
    <dbReference type="NCBI Taxonomy" id="582737"/>
    <lineage>
        <taxon>Eukaryota</taxon>
        <taxon>Viridiplantae</taxon>
        <taxon>Chlorophyta</taxon>
        <taxon>core chlorophytes</taxon>
        <taxon>Chlorodendrophyceae</taxon>
        <taxon>Chlorodendrales</taxon>
        <taxon>Chlorodendraceae</taxon>
        <taxon>Tetraselmis</taxon>
    </lineage>
</organism>
<dbReference type="InterPro" id="IPR002454">
    <property type="entry name" value="Gamma_tubulin"/>
</dbReference>
<feature type="domain" description="Tubulin/FtsZ GTPase" evidence="10">
    <location>
        <begin position="48"/>
        <end position="247"/>
    </location>
</feature>
<dbReference type="InterPro" id="IPR023123">
    <property type="entry name" value="Tubulin_C"/>
</dbReference>
<dbReference type="InterPro" id="IPR036525">
    <property type="entry name" value="Tubulin/FtsZ_GTPase_sf"/>
</dbReference>
<dbReference type="FunFam" id="3.40.50.1440:FF:000010">
    <property type="entry name" value="Tubulin gamma chain"/>
    <property type="match status" value="1"/>
</dbReference>
<proteinExistence type="inferred from homology"/>
<dbReference type="GO" id="GO:0031122">
    <property type="term" value="P:cytoplasmic microtubule organization"/>
    <property type="evidence" value="ECO:0007669"/>
    <property type="project" value="InterPro"/>
</dbReference>
<dbReference type="EMBL" id="GBEZ01022242">
    <property type="protein sequence ID" value="JAC64585.1"/>
    <property type="molecule type" value="Transcribed_RNA"/>
</dbReference>
<dbReference type="GO" id="GO:0005525">
    <property type="term" value="F:GTP binding"/>
    <property type="evidence" value="ECO:0007669"/>
    <property type="project" value="UniProtKB-UniRule"/>
</dbReference>
<evidence type="ECO:0000313" key="12">
    <source>
        <dbReference type="EMBL" id="JAC64585.1"/>
    </source>
</evidence>
<evidence type="ECO:0000259" key="10">
    <source>
        <dbReference type="SMART" id="SM00864"/>
    </source>
</evidence>
<evidence type="ECO:0000256" key="4">
    <source>
        <dbReference type="ARBA" id="ARBA00022490"/>
    </source>
</evidence>
<name>A0A061R1L7_9CHLO</name>
<dbReference type="SMART" id="SM00864">
    <property type="entry name" value="Tubulin"/>
    <property type="match status" value="1"/>
</dbReference>
<comment type="function">
    <text evidence="9">Tubulin is the major constituent of microtubules, protein filaments consisting of alpha- and beta-tubulin heterodimers. Gamma-tubulin is a key component of the gamma-tubulin ring complex (gTuRC) which mediates microtubule nucleation. The gTuRC regulates the minus-end nucleation of alpha-beta tubulin heterodimers that grow into microtubule protafilaments, a critical step in centrosome duplication and spindle formation.</text>
</comment>
<dbReference type="SUPFAM" id="SSF55307">
    <property type="entry name" value="Tubulin C-terminal domain-like"/>
    <property type="match status" value="1"/>
</dbReference>
<dbReference type="PRINTS" id="PR01164">
    <property type="entry name" value="GAMMATUBULIN"/>
</dbReference>
<dbReference type="GO" id="GO:0007020">
    <property type="term" value="P:microtubule nucleation"/>
    <property type="evidence" value="ECO:0007669"/>
    <property type="project" value="InterPro"/>
</dbReference>
<sequence length="460" mass="51940">MPREIITLQIGQCGNQIGTEFWKKLCQEHGISHDGMLEDFATQGGDRKDVFFYQADDDHYIPRALLMDLEPRVINTIQNSEIRSLFNHENIFISQEGGGAGNNWASGFDQASEVQEDILDMIDREAEGSDSLEGFVVCHSIAGGTGSGMGSYMLEALNDRYGKKLIQTYSVFPNQNETSDVVVQPYNSLLTLKRLTLNADAVVVLDNTALNRIAVERLNLETPTFAQTNTLVSTVMAASTTTLRYPGYMNNDLVGLVASLVPTPRCHFLMTGYTPLTIDREKTDMVQMIRKTSVLDVMRRLLQPKNIMVSANARNKETSRAKYISILNIIQGEVDPTQVHKSLQRIRERKLANFIEWGPASIQVALSKKSPYIQTAHKVTGLMIANHTSIRHLFNRCLSQYDKLIRRKAFIENYAQHEMFRDGQGSFQQDEFDDAREVVSDLAAEYEACERDDYIDKMRA</sequence>
<reference evidence="12" key="1">
    <citation type="submission" date="2014-05" db="EMBL/GenBank/DDBJ databases">
        <title>The transcriptome of the halophilic microalga Tetraselmis sp. GSL018 isolated from the Great Salt Lake, Utah.</title>
        <authorList>
            <person name="Jinkerson R.E."/>
            <person name="D'Adamo S."/>
            <person name="Posewitz M.C."/>
        </authorList>
    </citation>
    <scope>NUCLEOTIDE SEQUENCE</scope>
    <source>
        <strain evidence="12">GSL018</strain>
    </source>
</reference>
<feature type="domain" description="Tubulin/FtsZ 2-layer sandwich" evidence="11">
    <location>
        <begin position="249"/>
        <end position="399"/>
    </location>
</feature>
<dbReference type="FunFam" id="1.10.287.600:FF:000004">
    <property type="entry name" value="Tubulin gamma chain"/>
    <property type="match status" value="1"/>
</dbReference>
<evidence type="ECO:0000256" key="1">
    <source>
        <dbReference type="ARBA" id="ARBA00002783"/>
    </source>
</evidence>
<evidence type="ECO:0000256" key="8">
    <source>
        <dbReference type="ARBA" id="ARBA00023212"/>
    </source>
</evidence>
<evidence type="ECO:0000259" key="11">
    <source>
        <dbReference type="SMART" id="SM00865"/>
    </source>
</evidence>
<dbReference type="FunFam" id="3.30.1330.20:FF:000003">
    <property type="entry name" value="Tubulin gamma chain"/>
    <property type="match status" value="1"/>
</dbReference>
<keyword evidence="8" id="KW-0206">Cytoskeleton</keyword>
<gene>
    <name evidence="12" type="primary">TUBG</name>
    <name evidence="13" type="ORF">TSPGSL018_12216</name>
    <name evidence="12" type="ORF">TSPGSL018_17986</name>
</gene>
<dbReference type="Gene3D" id="3.30.1330.20">
    <property type="entry name" value="Tubulin/FtsZ, C-terminal domain"/>
    <property type="match status" value="1"/>
</dbReference>
<comment type="subcellular location">
    <subcellularLocation>
        <location evidence="2">Cytoplasm</location>
        <location evidence="2">Cytoskeleton</location>
        <location evidence="2">Microtubule organizing center</location>
    </subcellularLocation>
</comment>
<dbReference type="EMBL" id="GBEZ01019556">
    <property type="protein sequence ID" value="JAC67018.1"/>
    <property type="molecule type" value="Transcribed_RNA"/>
</dbReference>
<dbReference type="GO" id="GO:0000911">
    <property type="term" value="P:cytokinesis by cell plate formation"/>
    <property type="evidence" value="ECO:0007669"/>
    <property type="project" value="UniProtKB-ARBA"/>
</dbReference>
<evidence type="ECO:0000256" key="7">
    <source>
        <dbReference type="ARBA" id="ARBA00023134"/>
    </source>
</evidence>
<dbReference type="InterPro" id="IPR018316">
    <property type="entry name" value="Tubulin/FtsZ_2-layer-sand-dom"/>
</dbReference>
<evidence type="ECO:0000256" key="9">
    <source>
        <dbReference type="RuleBase" id="RU000352"/>
    </source>
</evidence>
<dbReference type="PANTHER" id="PTHR11588">
    <property type="entry name" value="TUBULIN"/>
    <property type="match status" value="1"/>
</dbReference>
<dbReference type="InterPro" id="IPR017975">
    <property type="entry name" value="Tubulin_CS"/>
</dbReference>
<dbReference type="InterPro" id="IPR003008">
    <property type="entry name" value="Tubulin_FtsZ_GTPase"/>
</dbReference>
<dbReference type="InterPro" id="IPR000217">
    <property type="entry name" value="Tubulin"/>
</dbReference>
<dbReference type="Pfam" id="PF03953">
    <property type="entry name" value="Tubulin_C"/>
    <property type="match status" value="1"/>
</dbReference>
<dbReference type="GO" id="GO:0010103">
    <property type="term" value="P:stomatal complex morphogenesis"/>
    <property type="evidence" value="ECO:0007669"/>
    <property type="project" value="UniProtKB-ARBA"/>
</dbReference>
<comment type="similarity">
    <text evidence="3 9">Belongs to the tubulin family.</text>
</comment>
<evidence type="ECO:0000313" key="13">
    <source>
        <dbReference type="EMBL" id="JAC67018.1"/>
    </source>
</evidence>
<dbReference type="CDD" id="cd02188">
    <property type="entry name" value="gamma_tubulin"/>
    <property type="match status" value="1"/>
</dbReference>
<evidence type="ECO:0000256" key="5">
    <source>
        <dbReference type="ARBA" id="ARBA00022701"/>
    </source>
</evidence>
<dbReference type="Gene3D" id="1.10.287.600">
    <property type="entry name" value="Helix hairpin bin"/>
    <property type="match status" value="1"/>
</dbReference>
<dbReference type="InterPro" id="IPR008280">
    <property type="entry name" value="Tub_FtsZ_C"/>
</dbReference>
<dbReference type="GO" id="GO:0000930">
    <property type="term" value="C:gamma-tubulin complex"/>
    <property type="evidence" value="ECO:0007669"/>
    <property type="project" value="InterPro"/>
</dbReference>
<dbReference type="Pfam" id="PF00091">
    <property type="entry name" value="Tubulin"/>
    <property type="match status" value="1"/>
</dbReference>
<dbReference type="Gene3D" id="3.40.50.1440">
    <property type="entry name" value="Tubulin/FtsZ, GTPase domain"/>
    <property type="match status" value="1"/>
</dbReference>
<keyword evidence="4" id="KW-0963">Cytoplasm</keyword>
<dbReference type="AlphaFoldDB" id="A0A061R1L7"/>
<dbReference type="InterPro" id="IPR037103">
    <property type="entry name" value="Tubulin/FtsZ-like_C"/>
</dbReference>
<keyword evidence="5 9" id="KW-0493">Microtubule</keyword>
<dbReference type="GO" id="GO:0048366">
    <property type="term" value="P:leaf development"/>
    <property type="evidence" value="ECO:0007669"/>
    <property type="project" value="UniProtKB-ARBA"/>
</dbReference>
<protein>
    <recommendedName>
        <fullName evidence="9">Tubulin gamma chain</fullName>
    </recommendedName>
</protein>
<keyword evidence="7 9" id="KW-0342">GTP-binding</keyword>
<keyword evidence="6 9" id="KW-0547">Nucleotide-binding</keyword>
<dbReference type="PROSITE" id="PS00227">
    <property type="entry name" value="TUBULIN"/>
    <property type="match status" value="1"/>
</dbReference>
<evidence type="ECO:0000256" key="3">
    <source>
        <dbReference type="ARBA" id="ARBA00009636"/>
    </source>
</evidence>
<dbReference type="GO" id="GO:0048768">
    <property type="term" value="P:root hair cell tip growth"/>
    <property type="evidence" value="ECO:0007669"/>
    <property type="project" value="UniProtKB-ARBA"/>
</dbReference>
<dbReference type="PRINTS" id="PR01161">
    <property type="entry name" value="TUBULIN"/>
</dbReference>
<dbReference type="GO" id="GO:0005874">
    <property type="term" value="C:microtubule"/>
    <property type="evidence" value="ECO:0007669"/>
    <property type="project" value="UniProtKB-KW"/>
</dbReference>
<accession>A0A061R1L7</accession>